<evidence type="ECO:0000313" key="2">
    <source>
        <dbReference type="EMBL" id="KAH0737545.1"/>
    </source>
</evidence>
<accession>A0ABQ7TSM3</accession>
<dbReference type="InterPro" id="IPR023780">
    <property type="entry name" value="Chromo_domain"/>
</dbReference>
<name>A0ABQ7TSM3_SOLTU</name>
<dbReference type="Proteomes" id="UP000826656">
    <property type="component" value="Unassembled WGS sequence"/>
</dbReference>
<dbReference type="SUPFAM" id="SSF54160">
    <property type="entry name" value="Chromo domain-like"/>
    <property type="match status" value="1"/>
</dbReference>
<reference evidence="2 3" key="1">
    <citation type="journal article" date="2021" name="bioRxiv">
        <title>Chromosome-scale and haplotype-resolved genome assembly of a tetraploid potato cultivar.</title>
        <authorList>
            <person name="Sun H."/>
            <person name="Jiao W.-B."/>
            <person name="Krause K."/>
            <person name="Campoy J.A."/>
            <person name="Goel M."/>
            <person name="Folz-Donahue K."/>
            <person name="Kukat C."/>
            <person name="Huettel B."/>
            <person name="Schneeberger K."/>
        </authorList>
    </citation>
    <scope>NUCLEOTIDE SEQUENCE [LARGE SCALE GENOMIC DNA]</scope>
    <source>
        <strain evidence="2">SolTubOtavaFocal</strain>
        <tissue evidence="2">Leaves</tissue>
    </source>
</reference>
<evidence type="ECO:0000313" key="3">
    <source>
        <dbReference type="Proteomes" id="UP000826656"/>
    </source>
</evidence>
<gene>
    <name evidence="2" type="ORF">KY290_036250</name>
</gene>
<protein>
    <recommendedName>
        <fullName evidence="1">Chromo domain-containing protein</fullName>
    </recommendedName>
</protein>
<keyword evidence="3" id="KW-1185">Reference proteome</keyword>
<comment type="caution">
    <text evidence="2">The sequence shown here is derived from an EMBL/GenBank/DDBJ whole genome shotgun (WGS) entry which is preliminary data.</text>
</comment>
<organism evidence="2 3">
    <name type="scientific">Solanum tuberosum</name>
    <name type="common">Potato</name>
    <dbReference type="NCBI Taxonomy" id="4113"/>
    <lineage>
        <taxon>Eukaryota</taxon>
        <taxon>Viridiplantae</taxon>
        <taxon>Streptophyta</taxon>
        <taxon>Embryophyta</taxon>
        <taxon>Tracheophyta</taxon>
        <taxon>Spermatophyta</taxon>
        <taxon>Magnoliopsida</taxon>
        <taxon>eudicotyledons</taxon>
        <taxon>Gunneridae</taxon>
        <taxon>Pentapetalae</taxon>
        <taxon>asterids</taxon>
        <taxon>lamiids</taxon>
        <taxon>Solanales</taxon>
        <taxon>Solanaceae</taxon>
        <taxon>Solanoideae</taxon>
        <taxon>Solaneae</taxon>
        <taxon>Solanum</taxon>
    </lineage>
</organism>
<dbReference type="Gene3D" id="2.40.50.40">
    <property type="match status" value="1"/>
</dbReference>
<sequence>MTPFEAVYGRPPLIVSRFVLNNISNPTAQDRMKFQSDKGRREVIFDIGVSRIHHVFHVSMLCKCIGKPTNQITPIELLDQTPSVTLTPEAVLKTRDVTKGAHKVPQCLVKWVGLPIEDATWEDSYTLLQQFSHLNLEDKVLLHEGDNVMTPQDKLDNNSHSTRYKRVPQYLDHYVVPDAKGKQILIAKEHE</sequence>
<dbReference type="InterPro" id="IPR016197">
    <property type="entry name" value="Chromo-like_dom_sf"/>
</dbReference>
<evidence type="ECO:0000259" key="1">
    <source>
        <dbReference type="Pfam" id="PF00385"/>
    </source>
</evidence>
<dbReference type="Pfam" id="PF00385">
    <property type="entry name" value="Chromo"/>
    <property type="match status" value="1"/>
</dbReference>
<proteinExistence type="predicted"/>
<feature type="domain" description="Chromo" evidence="1">
    <location>
        <begin position="88"/>
        <end position="133"/>
    </location>
</feature>
<dbReference type="EMBL" id="JAIVGD010000028">
    <property type="protein sequence ID" value="KAH0737545.1"/>
    <property type="molecule type" value="Genomic_DNA"/>
</dbReference>